<accession>A0ABQ3J3D2</accession>
<feature type="region of interest" description="Disordered" evidence="1">
    <location>
        <begin position="21"/>
        <end position="44"/>
    </location>
</feature>
<name>A0ABQ3J3D2_9PSEU</name>
<organism evidence="2 3">
    <name type="scientific">Amycolatopsis deserti</name>
    <dbReference type="NCBI Taxonomy" id="185696"/>
    <lineage>
        <taxon>Bacteria</taxon>
        <taxon>Bacillati</taxon>
        <taxon>Actinomycetota</taxon>
        <taxon>Actinomycetes</taxon>
        <taxon>Pseudonocardiales</taxon>
        <taxon>Pseudonocardiaceae</taxon>
        <taxon>Amycolatopsis</taxon>
    </lineage>
</organism>
<dbReference type="EMBL" id="BNAU01000004">
    <property type="protein sequence ID" value="GHF01268.1"/>
    <property type="molecule type" value="Genomic_DNA"/>
</dbReference>
<reference evidence="3" key="1">
    <citation type="journal article" date="2019" name="Int. J. Syst. Evol. Microbiol.">
        <title>The Global Catalogue of Microorganisms (GCM) 10K type strain sequencing project: providing services to taxonomists for standard genome sequencing and annotation.</title>
        <authorList>
            <consortium name="The Broad Institute Genomics Platform"/>
            <consortium name="The Broad Institute Genome Sequencing Center for Infectious Disease"/>
            <person name="Wu L."/>
            <person name="Ma J."/>
        </authorList>
    </citation>
    <scope>NUCLEOTIDE SEQUENCE [LARGE SCALE GENOMIC DNA]</scope>
    <source>
        <strain evidence="3">CGMCC 4.7677</strain>
    </source>
</reference>
<comment type="caution">
    <text evidence="2">The sequence shown here is derived from an EMBL/GenBank/DDBJ whole genome shotgun (WGS) entry which is preliminary data.</text>
</comment>
<protein>
    <submittedName>
        <fullName evidence="2">Uncharacterized protein</fullName>
    </submittedName>
</protein>
<keyword evidence="3" id="KW-1185">Reference proteome</keyword>
<evidence type="ECO:0000256" key="1">
    <source>
        <dbReference type="SAM" id="MobiDB-lite"/>
    </source>
</evidence>
<sequence length="324" mass="35883">MKVDRIFAQMTNASLLAKLDTPTPSRSAAQRAVSQPERDRETKAAPAALLSEDIIHALDLVLGGSITVEGVLELGELAAVARSAQAGRGAIEARLNTYESQVAGLRGDLREVSRRLEDTQLDAAVAEEGYAKAAAEVRRLQKLLIVTDQAARIWVPDEESTERRPVAYEELADRLEEWSNVSFTGEVDKLLELDQYDESGGWAGKIWDIFGALNDYAQAILEQKFTGGVHLYLTDTPPGCRSYSATRHAPDESEDVTNNPYYRLRMLPVPLDVSPDGEVFMGAHFKIAQYGMISPRLHYYNDVRATGRVYVGYIGKHLRTSRTN</sequence>
<gene>
    <name evidence="2" type="ORF">GCM10017786_37870</name>
</gene>
<evidence type="ECO:0000313" key="2">
    <source>
        <dbReference type="EMBL" id="GHF01268.1"/>
    </source>
</evidence>
<dbReference type="Proteomes" id="UP000605897">
    <property type="component" value="Unassembled WGS sequence"/>
</dbReference>
<evidence type="ECO:0000313" key="3">
    <source>
        <dbReference type="Proteomes" id="UP000605897"/>
    </source>
</evidence>
<proteinExistence type="predicted"/>